<evidence type="ECO:0000256" key="1">
    <source>
        <dbReference type="SAM" id="MobiDB-lite"/>
    </source>
</evidence>
<dbReference type="AlphaFoldDB" id="A0AAQ4E2X0"/>
<name>A0AAQ4E2X0_AMBAM</name>
<comment type="caution">
    <text evidence="2">The sequence shown here is derived from an EMBL/GenBank/DDBJ whole genome shotgun (WGS) entry which is preliminary data.</text>
</comment>
<dbReference type="EMBL" id="JARKHS020023154">
    <property type="protein sequence ID" value="KAK8769055.1"/>
    <property type="molecule type" value="Genomic_DNA"/>
</dbReference>
<dbReference type="Proteomes" id="UP001321473">
    <property type="component" value="Unassembled WGS sequence"/>
</dbReference>
<proteinExistence type="predicted"/>
<keyword evidence="3" id="KW-1185">Reference proteome</keyword>
<organism evidence="2 3">
    <name type="scientific">Amblyomma americanum</name>
    <name type="common">Lone star tick</name>
    <dbReference type="NCBI Taxonomy" id="6943"/>
    <lineage>
        <taxon>Eukaryota</taxon>
        <taxon>Metazoa</taxon>
        <taxon>Ecdysozoa</taxon>
        <taxon>Arthropoda</taxon>
        <taxon>Chelicerata</taxon>
        <taxon>Arachnida</taxon>
        <taxon>Acari</taxon>
        <taxon>Parasitiformes</taxon>
        <taxon>Ixodida</taxon>
        <taxon>Ixodoidea</taxon>
        <taxon>Ixodidae</taxon>
        <taxon>Amblyomminae</taxon>
        <taxon>Amblyomma</taxon>
    </lineage>
</organism>
<feature type="compositionally biased region" description="Basic and acidic residues" evidence="1">
    <location>
        <begin position="11"/>
        <end position="26"/>
    </location>
</feature>
<evidence type="ECO:0000313" key="3">
    <source>
        <dbReference type="Proteomes" id="UP001321473"/>
    </source>
</evidence>
<evidence type="ECO:0000313" key="2">
    <source>
        <dbReference type="EMBL" id="KAK8769055.1"/>
    </source>
</evidence>
<protein>
    <submittedName>
        <fullName evidence="2">Uncharacterized protein</fullName>
    </submittedName>
</protein>
<gene>
    <name evidence="2" type="ORF">V5799_014482</name>
</gene>
<sequence>MRPHRYISKSNFEDDGQRKSPRKDHQFYPAPPSDFPSSTLSDCIALAKPMLTAPETTAHGATQDHGEDMADLLIPQQAYATPNQGQSTAAPAIPEREFQRQVMRQLQVIRLIVEQNRDTLENMLGSRKEEEAALTLVCQPFDDLQEWRVFDNTIPDVKDQLL</sequence>
<reference evidence="2 3" key="1">
    <citation type="journal article" date="2023" name="Arcadia Sci">
        <title>De novo assembly of a long-read Amblyomma americanum tick genome.</title>
        <authorList>
            <person name="Chou S."/>
            <person name="Poskanzer K.E."/>
            <person name="Rollins M."/>
            <person name="Thuy-Boun P.S."/>
        </authorList>
    </citation>
    <scope>NUCLEOTIDE SEQUENCE [LARGE SCALE GENOMIC DNA]</scope>
    <source>
        <strain evidence="2">F_SG_1</strain>
        <tissue evidence="2">Salivary glands</tissue>
    </source>
</reference>
<accession>A0AAQ4E2X0</accession>
<feature type="region of interest" description="Disordered" evidence="1">
    <location>
        <begin position="1"/>
        <end position="39"/>
    </location>
</feature>